<comment type="caution">
    <text evidence="1">The sequence shown here is derived from an EMBL/GenBank/DDBJ whole genome shotgun (WGS) entry which is preliminary data.</text>
</comment>
<dbReference type="AlphaFoldDB" id="A0A8H6TFJ3"/>
<evidence type="ECO:0000313" key="1">
    <source>
        <dbReference type="EMBL" id="KAF7316605.1"/>
    </source>
</evidence>
<reference evidence="1" key="1">
    <citation type="submission" date="2020-05" db="EMBL/GenBank/DDBJ databases">
        <title>Mycena genomes resolve the evolution of fungal bioluminescence.</title>
        <authorList>
            <person name="Tsai I.J."/>
        </authorList>
    </citation>
    <scope>NUCLEOTIDE SEQUENCE</scope>
    <source>
        <strain evidence="1">110903Hualien_Pintung</strain>
    </source>
</reference>
<dbReference type="Proteomes" id="UP000613580">
    <property type="component" value="Unassembled WGS sequence"/>
</dbReference>
<dbReference type="EMBL" id="JACAZE010000005">
    <property type="protein sequence ID" value="KAF7316605.1"/>
    <property type="molecule type" value="Genomic_DNA"/>
</dbReference>
<keyword evidence="2" id="KW-1185">Reference proteome</keyword>
<gene>
    <name evidence="1" type="ORF">HMN09_00393000</name>
</gene>
<name>A0A8H6TFJ3_MYCCL</name>
<proteinExistence type="predicted"/>
<protein>
    <submittedName>
        <fullName evidence="1">F-box domain-containing protein</fullName>
    </submittedName>
</protein>
<organism evidence="1 2">
    <name type="scientific">Mycena chlorophos</name>
    <name type="common">Agaric fungus</name>
    <name type="synonym">Agaricus chlorophos</name>
    <dbReference type="NCBI Taxonomy" id="658473"/>
    <lineage>
        <taxon>Eukaryota</taxon>
        <taxon>Fungi</taxon>
        <taxon>Dikarya</taxon>
        <taxon>Basidiomycota</taxon>
        <taxon>Agaricomycotina</taxon>
        <taxon>Agaricomycetes</taxon>
        <taxon>Agaricomycetidae</taxon>
        <taxon>Agaricales</taxon>
        <taxon>Marasmiineae</taxon>
        <taxon>Mycenaceae</taxon>
        <taxon>Mycena</taxon>
    </lineage>
</organism>
<evidence type="ECO:0000313" key="2">
    <source>
        <dbReference type="Proteomes" id="UP000613580"/>
    </source>
</evidence>
<dbReference type="SUPFAM" id="SSF52047">
    <property type="entry name" value="RNI-like"/>
    <property type="match status" value="1"/>
</dbReference>
<sequence>MPELWSSWSIFLQGRLPPEGDFIRVLTVWFGRSGSRDLDLTLSGCPGELNSRDPSESDSELEEDTFDIAALKPLLHMVSPRLKSLAIDFSRGEIIDEINGWGLSFPVLQRISSSIDVVYDMHETDFELLRNSPNLIVISLYNVSLGGAFLDAPIPWENITTLAAEASVYTSEFVDALAELPAVRLLKAVVNPDDPSIIDSPLVHSGIEELEIIYNRLHDSRTFFDAFTFPSLCKLALSMFCPCEFDVEAMARFLERSSPPLRHLKFEAFSVAALRVFTDTDSCRGLTDLHIRLPPLHIACEFLSSWAAETRFCPSLVNLTFAVAGVTQSFRHPEVTMRIFVDEAAATINTRRRLLRDEEAAPLPLQSFKVTCSIPDELAFSFSDEQLSGLRQLRKEGLGIEMGTASKRVF</sequence>
<accession>A0A8H6TFJ3</accession>